<keyword evidence="1" id="KW-0378">Hydrolase</keyword>
<feature type="domain" description="RNase III" evidence="3">
    <location>
        <begin position="294"/>
        <end position="535"/>
    </location>
</feature>
<evidence type="ECO:0000256" key="1">
    <source>
        <dbReference type="ARBA" id="ARBA00022801"/>
    </source>
</evidence>
<proteinExistence type="predicted"/>
<evidence type="ECO:0000256" key="2">
    <source>
        <dbReference type="SAM" id="Coils"/>
    </source>
</evidence>
<dbReference type="InParanoid" id="A0A078AWG0"/>
<dbReference type="Proteomes" id="UP000039865">
    <property type="component" value="Unassembled WGS sequence"/>
</dbReference>
<dbReference type="SUPFAM" id="SSF69065">
    <property type="entry name" value="RNase III domain-like"/>
    <property type="match status" value="2"/>
</dbReference>
<sequence>MTPFDNERYQSLQSICFHVSELNDAKIIREFIKTYLCGPIIINNQGESKEQGLSLRNPQAIREALTSSTVKKQYNYERLEFYGDSVLNFLVALELFICTQQWIRIRYSMMLFQQISTLLIIIKIQNKNTQMSFKLRQFKLNGRYLSQEMEMKAKSIQMSLTRNIKVIQDLLLQRIRTRLIEELGITLKKLKLDVAQEQLEKFQIKYKKEENKRRKVIQNENLNLKKFETKHLADQVESVIGAVTQEAGLEQTHKFLQDKLKMLKYSLSLYGQNRDKMMREFAEIPIDSNEKAKISQLEQIFNYKFQCQQIAIIALNNKTINKSKDQEQNQHYDNPEIYKQDESNKFQNCGRLKYLGNQILGLLVTQYLLGVTKDQKLNQNPKILHQLRTQIVNNTLLSLITIEINIYKLIKNDEQQENFRSQFNHLVQLVIDNLQSQGSTKQNAIKFIKLNAYNCRKTYETALTLNYLKDEDTEIKNYFQNNQMNDSEINVEQTQDLLLENGVQPIDIETLEGSNLKMLGDVFESLIASIFLDSGSLEITQRILFKILEPYLIIYASFEMKKDSKRVQLQDLWSKTEYLKKLKFNMSQQVSHLPFYHEFSENENDQIIYSGWIMSTEVIKMRFESNIKNKVCKFYSQFEQFIQDSIQQFEKFATHQYHTDFNYLLFVKEFRFQWIKNQSSS</sequence>
<dbReference type="PANTHER" id="PTHR14950">
    <property type="entry name" value="DICER-RELATED"/>
    <property type="match status" value="1"/>
</dbReference>
<feature type="domain" description="RNase III" evidence="3">
    <location>
        <begin position="49"/>
        <end position="96"/>
    </location>
</feature>
<evidence type="ECO:0000313" key="5">
    <source>
        <dbReference type="Proteomes" id="UP000039865"/>
    </source>
</evidence>
<dbReference type="EMBL" id="CCKQ01013882">
    <property type="protein sequence ID" value="CDW85587.1"/>
    <property type="molecule type" value="Genomic_DNA"/>
</dbReference>
<dbReference type="SMART" id="SM00535">
    <property type="entry name" value="RIBOc"/>
    <property type="match status" value="2"/>
</dbReference>
<dbReference type="Pfam" id="PF00636">
    <property type="entry name" value="Ribonuclease_3"/>
    <property type="match status" value="1"/>
</dbReference>
<dbReference type="GO" id="GO:0004525">
    <property type="term" value="F:ribonuclease III activity"/>
    <property type="evidence" value="ECO:0007669"/>
    <property type="project" value="InterPro"/>
</dbReference>
<dbReference type="PROSITE" id="PS50142">
    <property type="entry name" value="RNASE_3_2"/>
    <property type="match status" value="2"/>
</dbReference>
<dbReference type="AlphaFoldDB" id="A0A078AWG0"/>
<dbReference type="GO" id="GO:0006396">
    <property type="term" value="P:RNA processing"/>
    <property type="evidence" value="ECO:0007669"/>
    <property type="project" value="InterPro"/>
</dbReference>
<dbReference type="InterPro" id="IPR036389">
    <property type="entry name" value="RNase_III_sf"/>
</dbReference>
<protein>
    <submittedName>
        <fullName evidence="4">Riboc domain containing protein</fullName>
    </submittedName>
</protein>
<dbReference type="Gene3D" id="1.10.1520.10">
    <property type="entry name" value="Ribonuclease III domain"/>
    <property type="match status" value="2"/>
</dbReference>
<feature type="coiled-coil region" evidence="2">
    <location>
        <begin position="180"/>
        <end position="219"/>
    </location>
</feature>
<organism evidence="4 5">
    <name type="scientific">Stylonychia lemnae</name>
    <name type="common">Ciliate</name>
    <dbReference type="NCBI Taxonomy" id="5949"/>
    <lineage>
        <taxon>Eukaryota</taxon>
        <taxon>Sar</taxon>
        <taxon>Alveolata</taxon>
        <taxon>Ciliophora</taxon>
        <taxon>Intramacronucleata</taxon>
        <taxon>Spirotrichea</taxon>
        <taxon>Stichotrichia</taxon>
        <taxon>Sporadotrichida</taxon>
        <taxon>Oxytrichidae</taxon>
        <taxon>Stylonychinae</taxon>
        <taxon>Stylonychia</taxon>
    </lineage>
</organism>
<reference evidence="4 5" key="1">
    <citation type="submission" date="2014-06" db="EMBL/GenBank/DDBJ databases">
        <authorList>
            <person name="Swart Estienne"/>
        </authorList>
    </citation>
    <scope>NUCLEOTIDE SEQUENCE [LARGE SCALE GENOMIC DNA]</scope>
    <source>
        <strain evidence="4 5">130c</strain>
    </source>
</reference>
<evidence type="ECO:0000313" key="4">
    <source>
        <dbReference type="EMBL" id="CDW85587.1"/>
    </source>
</evidence>
<keyword evidence="2" id="KW-0175">Coiled coil</keyword>
<gene>
    <name evidence="4" type="primary">Contig7581.g8088</name>
    <name evidence="4" type="ORF">STYLEM_14669</name>
</gene>
<dbReference type="InterPro" id="IPR000999">
    <property type="entry name" value="RNase_III_dom"/>
</dbReference>
<evidence type="ECO:0000259" key="3">
    <source>
        <dbReference type="PROSITE" id="PS50142"/>
    </source>
</evidence>
<dbReference type="OrthoDB" id="298016at2759"/>
<name>A0A078AWG0_STYLE</name>
<accession>A0A078AWG0</accession>
<keyword evidence="5" id="KW-1185">Reference proteome</keyword>